<gene>
    <name evidence="2" type="ORF">FEM48_Zijuj03G0081300</name>
</gene>
<dbReference type="Proteomes" id="UP000813462">
    <property type="component" value="Unassembled WGS sequence"/>
</dbReference>
<protein>
    <recommendedName>
        <fullName evidence="4">Embryo-specific protein ATS3A-like</fullName>
    </recommendedName>
</protein>
<organism evidence="2 3">
    <name type="scientific">Ziziphus jujuba var. spinosa</name>
    <dbReference type="NCBI Taxonomy" id="714518"/>
    <lineage>
        <taxon>Eukaryota</taxon>
        <taxon>Viridiplantae</taxon>
        <taxon>Streptophyta</taxon>
        <taxon>Embryophyta</taxon>
        <taxon>Tracheophyta</taxon>
        <taxon>Spermatophyta</taxon>
        <taxon>Magnoliopsida</taxon>
        <taxon>eudicotyledons</taxon>
        <taxon>Gunneridae</taxon>
        <taxon>Pentapetalae</taxon>
        <taxon>rosids</taxon>
        <taxon>fabids</taxon>
        <taxon>Rosales</taxon>
        <taxon>Rhamnaceae</taxon>
        <taxon>Paliureae</taxon>
        <taxon>Ziziphus</taxon>
    </lineage>
</organism>
<name>A0A978VP57_ZIZJJ</name>
<dbReference type="PANTHER" id="PTHR31718:SF69">
    <property type="entry name" value="PLAT DOMAIN-CONTAINING PROTEIN"/>
    <property type="match status" value="1"/>
</dbReference>
<sequence>MCHWIEFISGYVSATVKKICRHPLYVTKVSILIIFAIALLTSFPANGNQATNKAFQGFQKNCSYSIEIETSCAPSAETTDHVSVRFSDSQGDWIIVKHLKNPTNGKKKLYVGFGRCAIDMFEASGPCMREKVCSLYLKKVGSDDWRPGWVKVHQQDGNGVVKESYMFYFRVFVPENVWYGFNYCHSKGYFYMPHVGSFGED</sequence>
<dbReference type="EMBL" id="JAEACU010000003">
    <property type="protein sequence ID" value="KAH7537332.1"/>
    <property type="molecule type" value="Genomic_DNA"/>
</dbReference>
<evidence type="ECO:0000256" key="1">
    <source>
        <dbReference type="SAM" id="Phobius"/>
    </source>
</evidence>
<dbReference type="Pfam" id="PF06232">
    <property type="entry name" value="ATS3"/>
    <property type="match status" value="1"/>
</dbReference>
<keyword evidence="1" id="KW-0812">Transmembrane</keyword>
<evidence type="ECO:0000313" key="2">
    <source>
        <dbReference type="EMBL" id="KAH7537332.1"/>
    </source>
</evidence>
<proteinExistence type="predicted"/>
<dbReference type="Gene3D" id="2.60.60.20">
    <property type="entry name" value="PLAT/LH2 domain"/>
    <property type="match status" value="1"/>
</dbReference>
<dbReference type="AlphaFoldDB" id="A0A978VP57"/>
<evidence type="ECO:0000313" key="3">
    <source>
        <dbReference type="Proteomes" id="UP000813462"/>
    </source>
</evidence>
<dbReference type="InterPro" id="IPR036392">
    <property type="entry name" value="PLAT/LH2_dom_sf"/>
</dbReference>
<reference evidence="2" key="1">
    <citation type="journal article" date="2021" name="Front. Plant Sci.">
        <title>Chromosome-Scale Genome Assembly for Chinese Sour Jujube and Insights Into Its Genome Evolution and Domestication Signature.</title>
        <authorList>
            <person name="Shen L.-Y."/>
            <person name="Luo H."/>
            <person name="Wang X.-L."/>
            <person name="Wang X.-M."/>
            <person name="Qiu X.-J."/>
            <person name="Liu H."/>
            <person name="Zhou S.-S."/>
            <person name="Jia K.-H."/>
            <person name="Nie S."/>
            <person name="Bao Y.-T."/>
            <person name="Zhang R.-G."/>
            <person name="Yun Q.-Z."/>
            <person name="Chai Y.-H."/>
            <person name="Lu J.-Y."/>
            <person name="Li Y."/>
            <person name="Zhao S.-W."/>
            <person name="Mao J.-F."/>
            <person name="Jia S.-G."/>
            <person name="Mao Y.-M."/>
        </authorList>
    </citation>
    <scope>NUCLEOTIDE SEQUENCE</scope>
    <source>
        <strain evidence="2">AT0</strain>
        <tissue evidence="2">Leaf</tissue>
    </source>
</reference>
<keyword evidence="1" id="KW-0472">Membrane</keyword>
<feature type="transmembrane region" description="Helical" evidence="1">
    <location>
        <begin position="25"/>
        <end position="45"/>
    </location>
</feature>
<dbReference type="PANTHER" id="PTHR31718">
    <property type="entry name" value="PLAT DOMAIN-CONTAINING PROTEIN"/>
    <property type="match status" value="1"/>
</dbReference>
<evidence type="ECO:0008006" key="4">
    <source>
        <dbReference type="Google" id="ProtNLM"/>
    </source>
</evidence>
<accession>A0A978VP57</accession>
<comment type="caution">
    <text evidence="2">The sequence shown here is derived from an EMBL/GenBank/DDBJ whole genome shotgun (WGS) entry which is preliminary data.</text>
</comment>
<dbReference type="InterPro" id="IPR010417">
    <property type="entry name" value="Embryo-specific_ATS3"/>
</dbReference>
<dbReference type="SUPFAM" id="SSF49723">
    <property type="entry name" value="Lipase/lipooxygenase domain (PLAT/LH2 domain)"/>
    <property type="match status" value="1"/>
</dbReference>
<keyword evidence="1" id="KW-1133">Transmembrane helix</keyword>